<dbReference type="OMA" id="HAASKCI"/>
<keyword evidence="2" id="KW-1185">Reference proteome</keyword>
<dbReference type="EMBL" id="HG673777">
    <property type="protein sequence ID" value="CDJ37788.1"/>
    <property type="molecule type" value="Genomic_DNA"/>
</dbReference>
<dbReference type="AlphaFoldDB" id="U6KQS0"/>
<dbReference type="VEuPathDB" id="ToxoDB:ETH_00010390"/>
<protein>
    <submittedName>
        <fullName evidence="1">Uncharacterized protein</fullName>
    </submittedName>
</protein>
<organism evidence="1 2">
    <name type="scientific">Eimeria tenella</name>
    <name type="common">Coccidian parasite</name>
    <dbReference type="NCBI Taxonomy" id="5802"/>
    <lineage>
        <taxon>Eukaryota</taxon>
        <taxon>Sar</taxon>
        <taxon>Alveolata</taxon>
        <taxon>Apicomplexa</taxon>
        <taxon>Conoidasida</taxon>
        <taxon>Coccidia</taxon>
        <taxon>Eucoccidiorida</taxon>
        <taxon>Eimeriorina</taxon>
        <taxon>Eimeriidae</taxon>
        <taxon>Eimeria</taxon>
    </lineage>
</organism>
<dbReference type="GeneID" id="25251273"/>
<reference evidence="1" key="1">
    <citation type="submission" date="2013-10" db="EMBL/GenBank/DDBJ databases">
        <title>Genomic analysis of the causative agents of coccidiosis in chickens.</title>
        <authorList>
            <person name="Reid A.J."/>
            <person name="Blake D."/>
            <person name="Billington K."/>
            <person name="Browne H."/>
            <person name="Dunn M."/>
            <person name="Hung S."/>
            <person name="Kawahara F."/>
            <person name="Miranda-Saavedra D."/>
            <person name="Mourier T."/>
            <person name="Nagra H."/>
            <person name="Otto T.D."/>
            <person name="Rawlings N."/>
            <person name="Sanchez A."/>
            <person name="Sanders M."/>
            <person name="Subramaniam C."/>
            <person name="Tay Y."/>
            <person name="Dear P."/>
            <person name="Doerig C."/>
            <person name="Gruber A."/>
            <person name="Parkinson J."/>
            <person name="Shirley M."/>
            <person name="Wan K.L."/>
            <person name="Berriman M."/>
            <person name="Tomley F."/>
            <person name="Pain A."/>
        </authorList>
    </citation>
    <scope>NUCLEOTIDE SEQUENCE [LARGE SCALE GENOMIC DNA]</scope>
    <source>
        <strain evidence="1">Houghton</strain>
    </source>
</reference>
<dbReference type="Proteomes" id="UP000030747">
    <property type="component" value="Unassembled WGS sequence"/>
</dbReference>
<dbReference type="RefSeq" id="XP_013228626.1">
    <property type="nucleotide sequence ID" value="XM_013373172.1"/>
</dbReference>
<evidence type="ECO:0000313" key="1">
    <source>
        <dbReference type="EMBL" id="CDJ37788.1"/>
    </source>
</evidence>
<dbReference type="OrthoDB" id="346374at2759"/>
<accession>U6KQS0</accession>
<evidence type="ECO:0000313" key="2">
    <source>
        <dbReference type="Proteomes" id="UP000030747"/>
    </source>
</evidence>
<gene>
    <name evidence="1" type="ORF">ETH_00010390</name>
</gene>
<name>U6KQS0_EIMTE</name>
<reference evidence="1" key="2">
    <citation type="submission" date="2013-10" db="EMBL/GenBank/DDBJ databases">
        <authorList>
            <person name="Aslett M."/>
        </authorList>
    </citation>
    <scope>NUCLEOTIDE SEQUENCE [LARGE SCALE GENOMIC DNA]</scope>
    <source>
        <strain evidence="1">Houghton</strain>
    </source>
</reference>
<proteinExistence type="predicted"/>
<sequence>MTDEGLLDTLRQASRTSFVLPFAFFVFAEQEALKAPLEDTGPRVEKFLSSKPTKAALLAAVTRQVDFNLGPTSEIPMQSCGANSMARIYSPDEVVRRLKLTKPPCLGPVEDTIREFNMFVTENGEAMEKVRENIKPRPHKAFRLAYIQWNALMVKPNTLELLAAFLNEAQGFQADEVDGVTILLQENMKLDSRREQQMLTNIQFVLNLLSTDPNWGTPSLAYLGNLIGTQAQALLTPNTQTIIHVMRETHTPVTVCKAEQAIRKREKGFVGAVFEVPQMGRLAVMGGHLKGWSAEQFENVFPELIKFCGSRQLGKAFSP</sequence>
<dbReference type="VEuPathDB" id="ToxoDB:ETH2_1591300"/>